<feature type="binding site" evidence="4">
    <location>
        <begin position="111"/>
        <end position="113"/>
    </location>
    <ligand>
        <name>GTP</name>
        <dbReference type="ChEBI" id="CHEBI:37565"/>
    </ligand>
</feature>
<dbReference type="InterPro" id="IPR008280">
    <property type="entry name" value="Tub_FtsZ_C"/>
</dbReference>
<feature type="region of interest" description="Disordered" evidence="6">
    <location>
        <begin position="357"/>
        <end position="450"/>
    </location>
</feature>
<dbReference type="AlphaFoldDB" id="A0A1L4CWY0"/>
<comment type="subcellular location">
    <subcellularLocation>
        <location evidence="4">Cytoplasm</location>
    </subcellularLocation>
    <text evidence="4">Assembles at midcell at the inner surface of the cytoplasmic membrane.</text>
</comment>
<dbReference type="InterPro" id="IPR024757">
    <property type="entry name" value="FtsZ_C"/>
</dbReference>
<comment type="similarity">
    <text evidence="1 4">Belongs to the FtsZ family.</text>
</comment>
<dbReference type="FunFam" id="3.40.50.1440:FF:000001">
    <property type="entry name" value="Cell division protein FtsZ"/>
    <property type="match status" value="1"/>
</dbReference>
<feature type="binding site" evidence="4">
    <location>
        <position position="190"/>
    </location>
    <ligand>
        <name>GTP</name>
        <dbReference type="ChEBI" id="CHEBI:37565"/>
    </ligand>
</feature>
<dbReference type="STRING" id="1915309.AXG55_00305"/>
<evidence type="ECO:0000256" key="1">
    <source>
        <dbReference type="ARBA" id="ARBA00009690"/>
    </source>
</evidence>
<dbReference type="GO" id="GO:0043093">
    <property type="term" value="P:FtsZ-dependent cytokinesis"/>
    <property type="evidence" value="ECO:0007669"/>
    <property type="project" value="UniProtKB-UniRule"/>
</dbReference>
<proteinExistence type="inferred from homology"/>
<dbReference type="SUPFAM" id="SSF55307">
    <property type="entry name" value="Tubulin C-terminal domain-like"/>
    <property type="match status" value="1"/>
</dbReference>
<feature type="domain" description="Tubulin/FtsZ GTPase" evidence="7">
    <location>
        <begin position="16"/>
        <end position="208"/>
    </location>
</feature>
<evidence type="ECO:0000313" key="10">
    <source>
        <dbReference type="Proteomes" id="UP000184731"/>
    </source>
</evidence>
<evidence type="ECO:0000256" key="5">
    <source>
        <dbReference type="NCBIfam" id="TIGR00065"/>
    </source>
</evidence>
<feature type="binding site" evidence="4">
    <location>
        <position position="142"/>
    </location>
    <ligand>
        <name>GTP</name>
        <dbReference type="ChEBI" id="CHEBI:37565"/>
    </ligand>
</feature>
<dbReference type="Pfam" id="PF12327">
    <property type="entry name" value="FtsZ_C"/>
    <property type="match status" value="1"/>
</dbReference>
<evidence type="ECO:0000256" key="2">
    <source>
        <dbReference type="ARBA" id="ARBA00022741"/>
    </source>
</evidence>
<dbReference type="InterPro" id="IPR045061">
    <property type="entry name" value="FtsZ/CetZ"/>
</dbReference>
<feature type="compositionally biased region" description="Low complexity" evidence="6">
    <location>
        <begin position="383"/>
        <end position="405"/>
    </location>
</feature>
<feature type="compositionally biased region" description="Polar residues" evidence="6">
    <location>
        <begin position="463"/>
        <end position="479"/>
    </location>
</feature>
<dbReference type="EMBL" id="CP017834">
    <property type="protein sequence ID" value="APJ02455.1"/>
    <property type="molecule type" value="Genomic_DNA"/>
</dbReference>
<evidence type="ECO:0000259" key="7">
    <source>
        <dbReference type="SMART" id="SM00864"/>
    </source>
</evidence>
<evidence type="ECO:0000256" key="3">
    <source>
        <dbReference type="ARBA" id="ARBA00023134"/>
    </source>
</evidence>
<name>A0A1L4CWY0_9BACT</name>
<feature type="region of interest" description="Disordered" evidence="6">
    <location>
        <begin position="463"/>
        <end position="511"/>
    </location>
</feature>
<feature type="domain" description="Tubulin/FtsZ 2-layer sandwich" evidence="8">
    <location>
        <begin position="210"/>
        <end position="328"/>
    </location>
</feature>
<feature type="compositionally biased region" description="Polar residues" evidence="6">
    <location>
        <begin position="419"/>
        <end position="450"/>
    </location>
</feature>
<dbReference type="Gene3D" id="3.30.1330.20">
    <property type="entry name" value="Tubulin/FtsZ, C-terminal domain"/>
    <property type="match status" value="1"/>
</dbReference>
<dbReference type="InterPro" id="IPR018316">
    <property type="entry name" value="Tubulin/FtsZ_2-layer-sand-dom"/>
</dbReference>
<dbReference type="SMART" id="SM00864">
    <property type="entry name" value="Tubulin"/>
    <property type="match status" value="1"/>
</dbReference>
<keyword evidence="4 9" id="KW-0132">Cell division</keyword>
<keyword evidence="4" id="KW-0717">Septation</keyword>
<keyword evidence="2 4" id="KW-0547">Nucleotide-binding</keyword>
<dbReference type="NCBIfam" id="TIGR00065">
    <property type="entry name" value="ftsZ"/>
    <property type="match status" value="1"/>
</dbReference>
<dbReference type="Gene3D" id="3.40.50.1440">
    <property type="entry name" value="Tubulin/FtsZ, GTPase domain"/>
    <property type="match status" value="1"/>
</dbReference>
<dbReference type="GO" id="GO:0032153">
    <property type="term" value="C:cell division site"/>
    <property type="evidence" value="ECO:0007669"/>
    <property type="project" value="UniProtKB-UniRule"/>
</dbReference>
<evidence type="ECO:0000259" key="8">
    <source>
        <dbReference type="SMART" id="SM00865"/>
    </source>
</evidence>
<dbReference type="HAMAP" id="MF_00909">
    <property type="entry name" value="FtsZ"/>
    <property type="match status" value="1"/>
</dbReference>
<dbReference type="PRINTS" id="PR00423">
    <property type="entry name" value="CELLDVISFTSZ"/>
</dbReference>
<keyword evidence="3 4" id="KW-0342">GTP-binding</keyword>
<reference evidence="9 10" key="1">
    <citation type="submission" date="2016-10" db="EMBL/GenBank/DDBJ databases">
        <title>Silvanigrella aquatica sp. nov., isolated from a freshwater lake located in the Black Forest, Germany, description of Silvanigrellaceae fam. nov., Silvanigrellales ord. nov., reclassification of the order Bdellovibrionales in the class Oligoflexia, reclassification of the families Bacteriovoracaceae and Halobacteriovoraceae in the new order Bacteriovoracales ord. nov., and reclassification of the family Pseudobacteriovoracaceae in the order Oligoflexiales.</title>
        <authorList>
            <person name="Hahn M.W."/>
            <person name="Schmidt J."/>
            <person name="Koll U."/>
            <person name="Rohde M."/>
            <person name="Verbag S."/>
            <person name="Pitt A."/>
            <person name="Nakai R."/>
            <person name="Naganuma T."/>
            <person name="Lang E."/>
        </authorList>
    </citation>
    <scope>NUCLEOTIDE SEQUENCE [LARGE SCALE GENOMIC DNA]</scope>
    <source>
        <strain evidence="9 10">MWH-Nonnen-W8red</strain>
    </source>
</reference>
<dbReference type="InterPro" id="IPR003008">
    <property type="entry name" value="Tubulin_FtsZ_GTPase"/>
</dbReference>
<dbReference type="KEGG" id="saqi:AXG55_00305"/>
<dbReference type="InterPro" id="IPR036525">
    <property type="entry name" value="Tubulin/FtsZ_GTPase_sf"/>
</dbReference>
<dbReference type="SUPFAM" id="SSF52490">
    <property type="entry name" value="Tubulin nucleotide-binding domain-like"/>
    <property type="match status" value="1"/>
</dbReference>
<comment type="function">
    <text evidence="4">Essential cell division protein that forms a contractile ring structure (Z ring) at the future cell division site. The regulation of the ring assembly controls the timing and the location of cell division. One of the functions of the FtsZ ring is to recruit other cell division proteins to the septum to produce a new cell wall between the dividing cells. Binds GTP and shows GTPase activity.</text>
</comment>
<protein>
    <recommendedName>
        <fullName evidence="4 5">Cell division protein FtsZ</fullName>
    </recommendedName>
</protein>
<keyword evidence="4" id="KW-0131">Cell cycle</keyword>
<feature type="binding site" evidence="4">
    <location>
        <position position="146"/>
    </location>
    <ligand>
        <name>GTP</name>
        <dbReference type="ChEBI" id="CHEBI:37565"/>
    </ligand>
</feature>
<feature type="compositionally biased region" description="Polar residues" evidence="6">
    <location>
        <begin position="357"/>
        <end position="373"/>
    </location>
</feature>
<dbReference type="CDD" id="cd02201">
    <property type="entry name" value="FtsZ_type1"/>
    <property type="match status" value="1"/>
</dbReference>
<sequence>MSDRADKNNKYSSNAIIKVIGVGGGGGNALNTMIESGLTGVEFIAANTDVQALQSNLAPIKIQLGRELTKGLGAGANPEMGRNAALEDKAILQEVLSGSDMVFVTGGMGGGTGTGAAPIIAQVARELGALTVGVVTKPFTFEGKRRKQQSEHGIQALRQSVDTLITIPNQRLLSIAPPEMSMLEGFKLADEVLLNAVKGISDIINIPGRVNVDFADVKTIMSEMGMALMGIGTATGSNRAAEAARAAINSPLLEDIDIEGATGILINITGTSSMTLHEISEASTLIQEAAHEEANIIFGAVIDESMSDTIRVTVIATGFDQARVSFPDTAHGFANLPPQGQFIPQNVTNQNPQQAFAGMNSQRPQSGFTQNIPAVNPYEVRSPNQGIPQQQHSQSQFNQQQSAPNHFQRQQFGREHQPGFNNSGMNSQNTIANNRPINSHEINNSHTTQQTSNLFRNTNISNTEARSPITQNSASQSQSKVHENPMTSSWTNQHQNQQSQQNSKNENSSDLEELTKWTFDMANQQNAAHKSHETNKVMGASATKNEEHSQEDAAETALKLAKELSDIEIDDSDFETPAFMRRKDDSHRNA</sequence>
<dbReference type="InterPro" id="IPR037103">
    <property type="entry name" value="Tubulin/FtsZ-like_C"/>
</dbReference>
<feature type="binding site" evidence="4">
    <location>
        <begin position="24"/>
        <end position="28"/>
    </location>
    <ligand>
        <name>GTP</name>
        <dbReference type="ChEBI" id="CHEBI:37565"/>
    </ligand>
</feature>
<dbReference type="InterPro" id="IPR020805">
    <property type="entry name" value="Cell_div_FtsZ_CS"/>
</dbReference>
<dbReference type="GO" id="GO:0005525">
    <property type="term" value="F:GTP binding"/>
    <property type="evidence" value="ECO:0007669"/>
    <property type="project" value="UniProtKB-UniRule"/>
</dbReference>
<dbReference type="PANTHER" id="PTHR30314:SF3">
    <property type="entry name" value="MITOCHONDRIAL DIVISION PROTEIN FSZA"/>
    <property type="match status" value="1"/>
</dbReference>
<dbReference type="InterPro" id="IPR000158">
    <property type="entry name" value="Cell_div_FtsZ"/>
</dbReference>
<dbReference type="PROSITE" id="PS01134">
    <property type="entry name" value="FTSZ_1"/>
    <property type="match status" value="1"/>
</dbReference>
<dbReference type="SMART" id="SM00865">
    <property type="entry name" value="Tubulin_C"/>
    <property type="match status" value="1"/>
</dbReference>
<accession>A0A1L4CWY0</accession>
<dbReference type="GO" id="GO:0051258">
    <property type="term" value="P:protein polymerization"/>
    <property type="evidence" value="ECO:0007669"/>
    <property type="project" value="UniProtKB-UniRule"/>
</dbReference>
<keyword evidence="4" id="KW-0963">Cytoplasm</keyword>
<feature type="compositionally biased region" description="Low complexity" evidence="6">
    <location>
        <begin position="488"/>
        <end position="508"/>
    </location>
</feature>
<evidence type="ECO:0000256" key="4">
    <source>
        <dbReference type="HAMAP-Rule" id="MF_00909"/>
    </source>
</evidence>
<evidence type="ECO:0000256" key="6">
    <source>
        <dbReference type="SAM" id="MobiDB-lite"/>
    </source>
</evidence>
<dbReference type="GO" id="GO:0000917">
    <property type="term" value="P:division septum assembly"/>
    <property type="evidence" value="ECO:0007669"/>
    <property type="project" value="UniProtKB-KW"/>
</dbReference>
<dbReference type="Pfam" id="PF00091">
    <property type="entry name" value="Tubulin"/>
    <property type="match status" value="1"/>
</dbReference>
<gene>
    <name evidence="4" type="primary">ftsZ</name>
    <name evidence="9" type="ORF">AXG55_00305</name>
</gene>
<dbReference type="OrthoDB" id="5288301at2"/>
<comment type="subunit">
    <text evidence="4">Homodimer. Polymerizes to form a dynamic ring structure in a strictly GTP-dependent manner. Interacts directly with several other division proteins.</text>
</comment>
<evidence type="ECO:0000313" key="9">
    <source>
        <dbReference type="EMBL" id="APJ02455.1"/>
    </source>
</evidence>
<organism evidence="9 10">
    <name type="scientific">Silvanigrella aquatica</name>
    <dbReference type="NCBI Taxonomy" id="1915309"/>
    <lineage>
        <taxon>Bacteria</taxon>
        <taxon>Pseudomonadati</taxon>
        <taxon>Bdellovibrionota</taxon>
        <taxon>Oligoflexia</taxon>
        <taxon>Silvanigrellales</taxon>
        <taxon>Silvanigrellaceae</taxon>
        <taxon>Silvanigrella</taxon>
    </lineage>
</organism>
<dbReference type="RefSeq" id="WP_148696159.1">
    <property type="nucleotide sequence ID" value="NZ_CP017834.1"/>
</dbReference>
<dbReference type="PANTHER" id="PTHR30314">
    <property type="entry name" value="CELL DIVISION PROTEIN FTSZ-RELATED"/>
    <property type="match status" value="1"/>
</dbReference>
<keyword evidence="10" id="KW-1185">Reference proteome</keyword>
<dbReference type="Proteomes" id="UP000184731">
    <property type="component" value="Chromosome"/>
</dbReference>
<dbReference type="GO" id="GO:0003924">
    <property type="term" value="F:GTPase activity"/>
    <property type="evidence" value="ECO:0007669"/>
    <property type="project" value="UniProtKB-UniRule"/>
</dbReference>
<dbReference type="GO" id="GO:0005737">
    <property type="term" value="C:cytoplasm"/>
    <property type="evidence" value="ECO:0007669"/>
    <property type="project" value="UniProtKB-SubCell"/>
</dbReference>